<name>A0A6J5P544_9CAUD</name>
<organism evidence="1">
    <name type="scientific">uncultured Caudovirales phage</name>
    <dbReference type="NCBI Taxonomy" id="2100421"/>
    <lineage>
        <taxon>Viruses</taxon>
        <taxon>Duplodnaviria</taxon>
        <taxon>Heunggongvirae</taxon>
        <taxon>Uroviricota</taxon>
        <taxon>Caudoviricetes</taxon>
        <taxon>Peduoviridae</taxon>
        <taxon>Maltschvirus</taxon>
        <taxon>Maltschvirus maltsch</taxon>
    </lineage>
</organism>
<protein>
    <submittedName>
        <fullName evidence="1">Uncharacterized protein</fullName>
    </submittedName>
</protein>
<evidence type="ECO:0000313" key="1">
    <source>
        <dbReference type="EMBL" id="CAB4164245.1"/>
    </source>
</evidence>
<sequence length="111" mass="11738">MAYTSRIAWETMRVLASTALTGAYQAVGTPLAHPSYILKMVNTGDTTVTVSIDAATDIDVCPAGSFWLYDEGKVGLSAGYPGMPQGTQIYVKGTAGTSGSIYLVSQYIVYL</sequence>
<proteinExistence type="predicted"/>
<gene>
    <name evidence="1" type="ORF">UFOVP816_9</name>
</gene>
<accession>A0A6J5P544</accession>
<dbReference type="EMBL" id="LR796759">
    <property type="protein sequence ID" value="CAB4164245.1"/>
    <property type="molecule type" value="Genomic_DNA"/>
</dbReference>
<reference evidence="1" key="1">
    <citation type="submission" date="2020-04" db="EMBL/GenBank/DDBJ databases">
        <authorList>
            <person name="Chiriac C."/>
            <person name="Salcher M."/>
            <person name="Ghai R."/>
            <person name="Kavagutti S V."/>
        </authorList>
    </citation>
    <scope>NUCLEOTIDE SEQUENCE</scope>
</reference>